<comment type="caution">
    <text evidence="2">The sequence shown here is derived from an EMBL/GenBank/DDBJ whole genome shotgun (WGS) entry which is preliminary data.</text>
</comment>
<accession>A0A3M7SJ88</accession>
<keyword evidence="1" id="KW-1133">Transmembrane helix</keyword>
<proteinExistence type="predicted"/>
<keyword evidence="3" id="KW-1185">Reference proteome</keyword>
<gene>
    <name evidence="2" type="ORF">BpHYR1_004515</name>
</gene>
<name>A0A3M7SJ88_BRAPC</name>
<evidence type="ECO:0000313" key="3">
    <source>
        <dbReference type="Proteomes" id="UP000276133"/>
    </source>
</evidence>
<dbReference type="AlphaFoldDB" id="A0A3M7SJ88"/>
<evidence type="ECO:0000256" key="1">
    <source>
        <dbReference type="SAM" id="Phobius"/>
    </source>
</evidence>
<reference evidence="2 3" key="1">
    <citation type="journal article" date="2018" name="Sci. Rep.">
        <title>Genomic signatures of local adaptation to the degree of environmental predictability in rotifers.</title>
        <authorList>
            <person name="Franch-Gras L."/>
            <person name="Hahn C."/>
            <person name="Garcia-Roger E.M."/>
            <person name="Carmona M.J."/>
            <person name="Serra M."/>
            <person name="Gomez A."/>
        </authorList>
    </citation>
    <scope>NUCLEOTIDE SEQUENCE [LARGE SCALE GENOMIC DNA]</scope>
    <source>
        <strain evidence="2">HYR1</strain>
    </source>
</reference>
<feature type="transmembrane region" description="Helical" evidence="1">
    <location>
        <begin position="41"/>
        <end position="58"/>
    </location>
</feature>
<keyword evidence="1" id="KW-0472">Membrane</keyword>
<sequence length="74" mass="8633">MPVKITRVVFESPKKMSNLCFLSNDKYNKELIIEPLGTPAVIWYSSILLSFLITFNVLESRNDLIQLIELRFEI</sequence>
<protein>
    <submittedName>
        <fullName evidence="2">Uncharacterized protein</fullName>
    </submittedName>
</protein>
<dbReference type="EMBL" id="REGN01001287">
    <property type="protein sequence ID" value="RNA35775.1"/>
    <property type="molecule type" value="Genomic_DNA"/>
</dbReference>
<evidence type="ECO:0000313" key="2">
    <source>
        <dbReference type="EMBL" id="RNA35775.1"/>
    </source>
</evidence>
<keyword evidence="1" id="KW-0812">Transmembrane</keyword>
<dbReference type="Proteomes" id="UP000276133">
    <property type="component" value="Unassembled WGS sequence"/>
</dbReference>
<organism evidence="2 3">
    <name type="scientific">Brachionus plicatilis</name>
    <name type="common">Marine rotifer</name>
    <name type="synonym">Brachionus muelleri</name>
    <dbReference type="NCBI Taxonomy" id="10195"/>
    <lineage>
        <taxon>Eukaryota</taxon>
        <taxon>Metazoa</taxon>
        <taxon>Spiralia</taxon>
        <taxon>Gnathifera</taxon>
        <taxon>Rotifera</taxon>
        <taxon>Eurotatoria</taxon>
        <taxon>Monogononta</taxon>
        <taxon>Pseudotrocha</taxon>
        <taxon>Ploima</taxon>
        <taxon>Brachionidae</taxon>
        <taxon>Brachionus</taxon>
    </lineage>
</organism>